<protein>
    <recommendedName>
        <fullName evidence="4">Lipoprotein</fullName>
    </recommendedName>
</protein>
<accession>F5S7Q6</accession>
<gene>
    <name evidence="2" type="ORF">HMPREF0476_1239</name>
</gene>
<name>F5S7Q6_KINKI</name>
<keyword evidence="3" id="KW-1185">Reference proteome</keyword>
<evidence type="ECO:0008006" key="4">
    <source>
        <dbReference type="Google" id="ProtNLM"/>
    </source>
</evidence>
<proteinExistence type="predicted"/>
<evidence type="ECO:0000256" key="1">
    <source>
        <dbReference type="SAM" id="SignalP"/>
    </source>
</evidence>
<dbReference type="eggNOG" id="ENOG50334UF">
    <property type="taxonomic scope" value="Bacteria"/>
</dbReference>
<sequence>MPFFLISHKDNDYMKKSITLIIASALALAACGQAPQQNAANNSASATSAASSAELSTGAAPAVEPTVLTSKDNAFRFNPDASFTDKSSESSLQPQDVAADSITLLQYDENRNLTLTAVQNGKAKGEVPALLGKIKTQLQGDKALSNVVIDDTADRRIDYRFVRKDKDQNIAESCFTVVASDNSIATICASSSDMSLDDVHDFLTRTVKVGA</sequence>
<dbReference type="STRING" id="504.KKKWG1_0585"/>
<dbReference type="AlphaFoldDB" id="F5S7Q6"/>
<reference evidence="2 3" key="1">
    <citation type="submission" date="2011-04" db="EMBL/GenBank/DDBJ databases">
        <authorList>
            <person name="Muzny D."/>
            <person name="Qin X."/>
            <person name="Deng J."/>
            <person name="Jiang H."/>
            <person name="Liu Y."/>
            <person name="Qu J."/>
            <person name="Song X.-Z."/>
            <person name="Zhang L."/>
            <person name="Thornton R."/>
            <person name="Coyle M."/>
            <person name="Francisco L."/>
            <person name="Jackson L."/>
            <person name="Javaid M."/>
            <person name="Korchina V."/>
            <person name="Kovar C."/>
            <person name="Mata R."/>
            <person name="Mathew T."/>
            <person name="Ngo R."/>
            <person name="Nguyen L."/>
            <person name="Nguyen N."/>
            <person name="Okwuonu G."/>
            <person name="Ongeri F."/>
            <person name="Pham C."/>
            <person name="Simmons D."/>
            <person name="Wilczek-Boney K."/>
            <person name="Hale W."/>
            <person name="Jakkamsetti A."/>
            <person name="Pham P."/>
            <person name="Ruth R."/>
            <person name="San Lucas F."/>
            <person name="Warren J."/>
            <person name="Zhang J."/>
            <person name="Zhao Z."/>
            <person name="Zhou C."/>
            <person name="Zhu D."/>
            <person name="Lee S."/>
            <person name="Bess C."/>
            <person name="Blankenburg K."/>
            <person name="Forbes L."/>
            <person name="Fu Q."/>
            <person name="Gubbala S."/>
            <person name="Hirani K."/>
            <person name="Jayaseelan J.C."/>
            <person name="Lara F."/>
            <person name="Munidasa M."/>
            <person name="Palculict T."/>
            <person name="Patil S."/>
            <person name="Pu L.-L."/>
            <person name="Saada N."/>
            <person name="Tang L."/>
            <person name="Weissenberger G."/>
            <person name="Zhu Y."/>
            <person name="Hemphill L."/>
            <person name="Shang Y."/>
            <person name="Youmans B."/>
            <person name="Ayvaz T."/>
            <person name="Ross M."/>
            <person name="Santibanez J."/>
            <person name="Aqrawi P."/>
            <person name="Gross S."/>
            <person name="Joshi V."/>
            <person name="Fowler G."/>
            <person name="Nazareth L."/>
            <person name="Reid J."/>
            <person name="Worley K."/>
            <person name="Petrosino J."/>
            <person name="Highlander S."/>
            <person name="Gibbs R."/>
        </authorList>
    </citation>
    <scope>NUCLEOTIDE SEQUENCE [LARGE SCALE GENOMIC DNA]</scope>
    <source>
        <strain evidence="2 3">ATCC 23330</strain>
    </source>
</reference>
<dbReference type="EMBL" id="AFHS01000043">
    <property type="protein sequence ID" value="EGK08728.1"/>
    <property type="molecule type" value="Genomic_DNA"/>
</dbReference>
<feature type="chain" id="PRO_5003327779" description="Lipoprotein" evidence="1">
    <location>
        <begin position="40"/>
        <end position="211"/>
    </location>
</feature>
<organism evidence="2 3">
    <name type="scientific">Kingella kingae ATCC 23330</name>
    <dbReference type="NCBI Taxonomy" id="887327"/>
    <lineage>
        <taxon>Bacteria</taxon>
        <taxon>Pseudomonadati</taxon>
        <taxon>Pseudomonadota</taxon>
        <taxon>Betaproteobacteria</taxon>
        <taxon>Neisseriales</taxon>
        <taxon>Neisseriaceae</taxon>
        <taxon>Kingella</taxon>
    </lineage>
</organism>
<dbReference type="Proteomes" id="UP000004207">
    <property type="component" value="Unassembled WGS sequence"/>
</dbReference>
<dbReference type="HOGENOM" id="CLU_113729_0_0_4"/>
<evidence type="ECO:0000313" key="3">
    <source>
        <dbReference type="Proteomes" id="UP000004207"/>
    </source>
</evidence>
<comment type="caution">
    <text evidence="2">The sequence shown here is derived from an EMBL/GenBank/DDBJ whole genome shotgun (WGS) entry which is preliminary data.</text>
</comment>
<keyword evidence="1" id="KW-0732">Signal</keyword>
<feature type="signal peptide" evidence="1">
    <location>
        <begin position="1"/>
        <end position="39"/>
    </location>
</feature>
<evidence type="ECO:0000313" key="2">
    <source>
        <dbReference type="EMBL" id="EGK08728.1"/>
    </source>
</evidence>